<accession>A0A8K0P9F0</accession>
<evidence type="ECO:0008006" key="3">
    <source>
        <dbReference type="Google" id="ProtNLM"/>
    </source>
</evidence>
<dbReference type="OrthoDB" id="441971at2759"/>
<proteinExistence type="predicted"/>
<reference evidence="1" key="2">
    <citation type="submission" date="2017-10" db="EMBL/GenBank/DDBJ databases">
        <title>Ladona fulva Genome sequencing and assembly.</title>
        <authorList>
            <person name="Murali S."/>
            <person name="Richards S."/>
            <person name="Bandaranaike D."/>
            <person name="Bellair M."/>
            <person name="Blankenburg K."/>
            <person name="Chao H."/>
            <person name="Dinh H."/>
            <person name="Doddapaneni H."/>
            <person name="Dugan-Rocha S."/>
            <person name="Elkadiri S."/>
            <person name="Gnanaolivu R."/>
            <person name="Hernandez B."/>
            <person name="Skinner E."/>
            <person name="Javaid M."/>
            <person name="Lee S."/>
            <person name="Li M."/>
            <person name="Ming W."/>
            <person name="Munidasa M."/>
            <person name="Muniz J."/>
            <person name="Nguyen L."/>
            <person name="Hughes D."/>
            <person name="Osuji N."/>
            <person name="Pu L.-L."/>
            <person name="Puazo M."/>
            <person name="Qu C."/>
            <person name="Quiroz J."/>
            <person name="Raj R."/>
            <person name="Weissenberger G."/>
            <person name="Xin Y."/>
            <person name="Zou X."/>
            <person name="Han Y."/>
            <person name="Worley K."/>
            <person name="Muzny D."/>
            <person name="Gibbs R."/>
        </authorList>
    </citation>
    <scope>NUCLEOTIDE SEQUENCE</scope>
    <source>
        <strain evidence="1">Sampled in the wild</strain>
    </source>
</reference>
<dbReference type="InterPro" id="IPR036397">
    <property type="entry name" value="RNaseH_sf"/>
</dbReference>
<name>A0A8K0P9F0_LADFU</name>
<dbReference type="PANTHER" id="PTHR37984">
    <property type="entry name" value="PROTEIN CBG26694"/>
    <property type="match status" value="1"/>
</dbReference>
<dbReference type="InterPro" id="IPR050951">
    <property type="entry name" value="Retrovirus_Pol_polyprotein"/>
</dbReference>
<dbReference type="InterPro" id="IPR012337">
    <property type="entry name" value="RNaseH-like_sf"/>
</dbReference>
<evidence type="ECO:0000313" key="1">
    <source>
        <dbReference type="EMBL" id="KAG8235489.1"/>
    </source>
</evidence>
<dbReference type="AlphaFoldDB" id="A0A8K0P9F0"/>
<gene>
    <name evidence="1" type="ORF">J437_LFUL015716</name>
</gene>
<dbReference type="GO" id="GO:0003676">
    <property type="term" value="F:nucleic acid binding"/>
    <property type="evidence" value="ECO:0007669"/>
    <property type="project" value="InterPro"/>
</dbReference>
<keyword evidence="2" id="KW-1185">Reference proteome</keyword>
<dbReference type="Proteomes" id="UP000792457">
    <property type="component" value="Unassembled WGS sequence"/>
</dbReference>
<evidence type="ECO:0000313" key="2">
    <source>
        <dbReference type="Proteomes" id="UP000792457"/>
    </source>
</evidence>
<sequence length="115" mass="13514">MPSIHGSNKYLLIFQDELPKYKEIMLSKEQDTSTISQAFVKHIVLQFNIPQTIFGVRKNNTMAYHLQSNGALERSRCTLVEYLRDFISEDQSNWDDWMLYATFMYNTTPHTVTVE</sequence>
<dbReference type="PANTHER" id="PTHR37984:SF5">
    <property type="entry name" value="PROTEIN NYNRIN-LIKE"/>
    <property type="match status" value="1"/>
</dbReference>
<organism evidence="1 2">
    <name type="scientific">Ladona fulva</name>
    <name type="common">Scarce chaser dragonfly</name>
    <name type="synonym">Libellula fulva</name>
    <dbReference type="NCBI Taxonomy" id="123851"/>
    <lineage>
        <taxon>Eukaryota</taxon>
        <taxon>Metazoa</taxon>
        <taxon>Ecdysozoa</taxon>
        <taxon>Arthropoda</taxon>
        <taxon>Hexapoda</taxon>
        <taxon>Insecta</taxon>
        <taxon>Pterygota</taxon>
        <taxon>Palaeoptera</taxon>
        <taxon>Odonata</taxon>
        <taxon>Epiprocta</taxon>
        <taxon>Anisoptera</taxon>
        <taxon>Libelluloidea</taxon>
        <taxon>Libellulidae</taxon>
        <taxon>Ladona</taxon>
    </lineage>
</organism>
<dbReference type="Gene3D" id="3.30.420.10">
    <property type="entry name" value="Ribonuclease H-like superfamily/Ribonuclease H"/>
    <property type="match status" value="1"/>
</dbReference>
<dbReference type="SUPFAM" id="SSF53098">
    <property type="entry name" value="Ribonuclease H-like"/>
    <property type="match status" value="1"/>
</dbReference>
<dbReference type="EMBL" id="KZ308916">
    <property type="protein sequence ID" value="KAG8235489.1"/>
    <property type="molecule type" value="Genomic_DNA"/>
</dbReference>
<protein>
    <recommendedName>
        <fullName evidence="3">Integrase catalytic domain-containing protein</fullName>
    </recommendedName>
</protein>
<comment type="caution">
    <text evidence="1">The sequence shown here is derived from an EMBL/GenBank/DDBJ whole genome shotgun (WGS) entry which is preliminary data.</text>
</comment>
<reference evidence="1" key="1">
    <citation type="submission" date="2013-04" db="EMBL/GenBank/DDBJ databases">
        <authorList>
            <person name="Qu J."/>
            <person name="Murali S.C."/>
            <person name="Bandaranaike D."/>
            <person name="Bellair M."/>
            <person name="Blankenburg K."/>
            <person name="Chao H."/>
            <person name="Dinh H."/>
            <person name="Doddapaneni H."/>
            <person name="Downs B."/>
            <person name="Dugan-Rocha S."/>
            <person name="Elkadiri S."/>
            <person name="Gnanaolivu R.D."/>
            <person name="Hernandez B."/>
            <person name="Javaid M."/>
            <person name="Jayaseelan J.C."/>
            <person name="Lee S."/>
            <person name="Li M."/>
            <person name="Ming W."/>
            <person name="Munidasa M."/>
            <person name="Muniz J."/>
            <person name="Nguyen L."/>
            <person name="Ongeri F."/>
            <person name="Osuji N."/>
            <person name="Pu L.-L."/>
            <person name="Puazo M."/>
            <person name="Qu C."/>
            <person name="Quiroz J."/>
            <person name="Raj R."/>
            <person name="Weissenberger G."/>
            <person name="Xin Y."/>
            <person name="Zou X."/>
            <person name="Han Y."/>
            <person name="Richards S."/>
            <person name="Worley K."/>
            <person name="Muzny D."/>
            <person name="Gibbs R."/>
        </authorList>
    </citation>
    <scope>NUCLEOTIDE SEQUENCE</scope>
    <source>
        <strain evidence="1">Sampled in the wild</strain>
    </source>
</reference>